<reference evidence="13" key="1">
    <citation type="submission" date="2016-08" db="EMBL/GenBank/DDBJ databases">
        <authorList>
            <person name="Varghese N."/>
            <person name="Submissions Spin"/>
        </authorList>
    </citation>
    <scope>NUCLEOTIDE SEQUENCE [LARGE SCALE GENOMIC DNA]</scope>
    <source>
        <strain evidence="13">R-53094</strain>
    </source>
</reference>
<protein>
    <recommendedName>
        <fullName evidence="5 10">Carbonic anhydrase</fullName>
        <ecNumber evidence="4 10">4.2.1.1</ecNumber>
    </recommendedName>
</protein>
<comment type="cofactor">
    <cofactor evidence="1 10">
        <name>Zn(2+)</name>
        <dbReference type="ChEBI" id="CHEBI:29105"/>
    </cofactor>
</comment>
<comment type="catalytic activity">
    <reaction evidence="9 10">
        <text>hydrogencarbonate + H(+) = CO2 + H2O</text>
        <dbReference type="Rhea" id="RHEA:10748"/>
        <dbReference type="ChEBI" id="CHEBI:15377"/>
        <dbReference type="ChEBI" id="CHEBI:15378"/>
        <dbReference type="ChEBI" id="CHEBI:16526"/>
        <dbReference type="ChEBI" id="CHEBI:17544"/>
        <dbReference type="EC" id="4.2.1.1"/>
    </reaction>
</comment>
<dbReference type="SMART" id="SM01057">
    <property type="entry name" value="Carb_anhydrase"/>
    <property type="match status" value="1"/>
</dbReference>
<evidence type="ECO:0000256" key="4">
    <source>
        <dbReference type="ARBA" id="ARBA00012925"/>
    </source>
</evidence>
<dbReference type="SUPFAM" id="SSF51069">
    <property type="entry name" value="Carbonic anhydrase"/>
    <property type="match status" value="1"/>
</dbReference>
<keyword evidence="13" id="KW-1185">Reference proteome</keyword>
<dbReference type="InterPro" id="IPR018338">
    <property type="entry name" value="Carbonic_anhydrase_a-class_CS"/>
</dbReference>
<dbReference type="OrthoDB" id="5327615at2"/>
<evidence type="ECO:0000256" key="8">
    <source>
        <dbReference type="ARBA" id="ARBA00023239"/>
    </source>
</evidence>
<dbReference type="CDD" id="cd03124">
    <property type="entry name" value="alpha_CA_prokaryotic_like"/>
    <property type="match status" value="1"/>
</dbReference>
<dbReference type="Pfam" id="PF00194">
    <property type="entry name" value="Carb_anhydrase"/>
    <property type="match status" value="1"/>
</dbReference>
<evidence type="ECO:0000256" key="6">
    <source>
        <dbReference type="ARBA" id="ARBA00022723"/>
    </source>
</evidence>
<feature type="domain" description="Alpha-carbonic anhydrase" evidence="11">
    <location>
        <begin position="2"/>
        <end position="208"/>
    </location>
</feature>
<evidence type="ECO:0000256" key="7">
    <source>
        <dbReference type="ARBA" id="ARBA00022833"/>
    </source>
</evidence>
<evidence type="ECO:0000313" key="12">
    <source>
        <dbReference type="EMBL" id="SCB88157.1"/>
    </source>
</evidence>
<gene>
    <name evidence="12" type="ORF">GA0061074_103105</name>
</gene>
<keyword evidence="6 10" id="KW-0479">Metal-binding</keyword>
<dbReference type="PROSITE" id="PS51144">
    <property type="entry name" value="ALPHA_CA_2"/>
    <property type="match status" value="1"/>
</dbReference>
<dbReference type="Gene3D" id="3.10.200.10">
    <property type="entry name" value="Alpha carbonic anhydrase"/>
    <property type="match status" value="1"/>
</dbReference>
<evidence type="ECO:0000313" key="13">
    <source>
        <dbReference type="Proteomes" id="UP000199268"/>
    </source>
</evidence>
<organism evidence="12 13">
    <name type="scientific">Weissella bombi</name>
    <dbReference type="NCBI Taxonomy" id="1505725"/>
    <lineage>
        <taxon>Bacteria</taxon>
        <taxon>Bacillati</taxon>
        <taxon>Bacillota</taxon>
        <taxon>Bacilli</taxon>
        <taxon>Lactobacillales</taxon>
        <taxon>Lactobacillaceae</taxon>
        <taxon>Weissella</taxon>
    </lineage>
</organism>
<dbReference type="GO" id="GO:0008270">
    <property type="term" value="F:zinc ion binding"/>
    <property type="evidence" value="ECO:0007669"/>
    <property type="project" value="UniProtKB-UniRule"/>
</dbReference>
<keyword evidence="8 10" id="KW-0456">Lyase</keyword>
<dbReference type="InterPro" id="IPR023561">
    <property type="entry name" value="Carbonic_anhydrase_a-class"/>
</dbReference>
<dbReference type="InterPro" id="IPR001148">
    <property type="entry name" value="CA_dom"/>
</dbReference>
<dbReference type="PANTHER" id="PTHR18952">
    <property type="entry name" value="CARBONIC ANHYDRASE"/>
    <property type="match status" value="1"/>
</dbReference>
<dbReference type="EC" id="4.2.1.1" evidence="4 10"/>
<sequence>MEHLDYSNQAAWTRVSGDKQSPVALSDSLAVKNDFETTLSFNYDHTASYVRDTGAGIEVGLHGTANIGNRPFSLNQFHIHTPSEHTVNDKSYEAEIHFVHEASDGRLAVVAVLVQSGAASQTYDAVLAHMNQKETFDIPVDDIMPENKAYYHYIGSLTTPPLTENVEWYVLKQPVTLSTEQINHLKTFYSHNNRDLQALNDRPIISSN</sequence>
<comment type="similarity">
    <text evidence="3 10">Belongs to the alpha-carbonic anhydrase family.</text>
</comment>
<comment type="function">
    <text evidence="2 10">Reversible hydration of carbon dioxide.</text>
</comment>
<dbReference type="PROSITE" id="PS00162">
    <property type="entry name" value="ALPHA_CA_1"/>
    <property type="match status" value="1"/>
</dbReference>
<evidence type="ECO:0000256" key="3">
    <source>
        <dbReference type="ARBA" id="ARBA00010718"/>
    </source>
</evidence>
<dbReference type="AlphaFoldDB" id="A0A1C4A0H6"/>
<dbReference type="GO" id="GO:0004089">
    <property type="term" value="F:carbonate dehydratase activity"/>
    <property type="evidence" value="ECO:0007669"/>
    <property type="project" value="UniProtKB-UniRule"/>
</dbReference>
<evidence type="ECO:0000256" key="5">
    <source>
        <dbReference type="ARBA" id="ARBA00014628"/>
    </source>
</evidence>
<dbReference type="Proteomes" id="UP000199268">
    <property type="component" value="Unassembled WGS sequence"/>
</dbReference>
<dbReference type="EMBL" id="FMAO01000003">
    <property type="protein sequence ID" value="SCB88157.1"/>
    <property type="molecule type" value="Genomic_DNA"/>
</dbReference>
<evidence type="ECO:0000256" key="1">
    <source>
        <dbReference type="ARBA" id="ARBA00001947"/>
    </source>
</evidence>
<evidence type="ECO:0000259" key="11">
    <source>
        <dbReference type="PROSITE" id="PS51144"/>
    </source>
</evidence>
<keyword evidence="7 10" id="KW-0862">Zinc</keyword>
<accession>A0A1C4A0H6</accession>
<proteinExistence type="inferred from homology"/>
<dbReference type="RefSeq" id="WP_092461963.1">
    <property type="nucleotide sequence ID" value="NZ_BJEE01000004.1"/>
</dbReference>
<name>A0A1C4A0H6_9LACO</name>
<dbReference type="PANTHER" id="PTHR18952:SF265">
    <property type="entry name" value="CARBONIC ANHYDRASE"/>
    <property type="match status" value="1"/>
</dbReference>
<evidence type="ECO:0000256" key="2">
    <source>
        <dbReference type="ARBA" id="ARBA00002904"/>
    </source>
</evidence>
<evidence type="ECO:0000256" key="9">
    <source>
        <dbReference type="ARBA" id="ARBA00048348"/>
    </source>
</evidence>
<evidence type="ECO:0000256" key="10">
    <source>
        <dbReference type="RuleBase" id="RU367011"/>
    </source>
</evidence>
<dbReference type="InterPro" id="IPR041891">
    <property type="entry name" value="Alpha_CA_prokaryot-like"/>
</dbReference>
<dbReference type="InterPro" id="IPR036398">
    <property type="entry name" value="CA_dom_sf"/>
</dbReference>
<dbReference type="STRING" id="1505725.GA0061074_103105"/>